<accession>A0AAD2G1P4</accession>
<evidence type="ECO:0000313" key="4">
    <source>
        <dbReference type="Proteomes" id="UP001295423"/>
    </source>
</evidence>
<dbReference type="InterPro" id="IPR015947">
    <property type="entry name" value="PUA-like_sf"/>
</dbReference>
<dbReference type="InterPro" id="IPR046336">
    <property type="entry name" value="Lon_prtase_N_sf"/>
</dbReference>
<feature type="compositionally biased region" description="Basic and acidic residues" evidence="1">
    <location>
        <begin position="441"/>
        <end position="456"/>
    </location>
</feature>
<feature type="region of interest" description="Disordered" evidence="1">
    <location>
        <begin position="422"/>
        <end position="470"/>
    </location>
</feature>
<dbReference type="Proteomes" id="UP001295423">
    <property type="component" value="Unassembled WGS sequence"/>
</dbReference>
<keyword evidence="4" id="KW-1185">Reference proteome</keyword>
<sequence length="470" mass="52450">MKFGEQVALFLGALFVAQQTTAFVPASRIHSSKGLAFIPESSIMTSTSRAVPSLQGSSTCLFAYDDDDDEDDDEEDELNPLGKGVDSVSWLPSVVGKTKSAEISNIQDGTEVLPLFPLGGFVYTPNTEHVLNIFEPRYRQMYTDILMNGTKRFCVVTSHPSEQGRFAQTGVLFELEDLKEVSEQTADQIKYICNHKVTGRVTIHKVLNPEAWETRDTYLKAVATIHDDSGKDDEETAEVASNDVYGAVAAAAKGSPSKAEEDLRDSFRELVDIQHELEEDVRFTQDAVKTLAVKDGSSADGLWQTVRLWQSFVDQRLMAAQNELQKDFQERLQEFLKKEKGFKNDEIPSAIGFSDLSPELQDEVQKIQKRMEVELRPLLLESSLTMQKILEADGHKERLSLLKYFMNAETRRLQSKKTLKGIFSGDSSSVTAEEPAAPPSKSKEEKSSKDGSKSEDESNPSFFDEPDAFQ</sequence>
<dbReference type="PANTHER" id="PTHR46732">
    <property type="entry name" value="ATP-DEPENDENT PROTEASE LA (LON) DOMAIN PROTEIN"/>
    <property type="match status" value="1"/>
</dbReference>
<protein>
    <recommendedName>
        <fullName evidence="5">Lon N-terminal domain-containing protein</fullName>
    </recommendedName>
</protein>
<dbReference type="AlphaFoldDB" id="A0AAD2G1P4"/>
<evidence type="ECO:0008006" key="5">
    <source>
        <dbReference type="Google" id="ProtNLM"/>
    </source>
</evidence>
<proteinExistence type="predicted"/>
<dbReference type="EMBL" id="CAKOGP040001981">
    <property type="protein sequence ID" value="CAJ1959159.1"/>
    <property type="molecule type" value="Genomic_DNA"/>
</dbReference>
<keyword evidence="2" id="KW-0732">Signal</keyword>
<evidence type="ECO:0000256" key="2">
    <source>
        <dbReference type="SAM" id="SignalP"/>
    </source>
</evidence>
<feature type="chain" id="PRO_5041934118" description="Lon N-terminal domain-containing protein" evidence="2">
    <location>
        <begin position="23"/>
        <end position="470"/>
    </location>
</feature>
<organism evidence="3 4">
    <name type="scientific">Cylindrotheca closterium</name>
    <dbReference type="NCBI Taxonomy" id="2856"/>
    <lineage>
        <taxon>Eukaryota</taxon>
        <taxon>Sar</taxon>
        <taxon>Stramenopiles</taxon>
        <taxon>Ochrophyta</taxon>
        <taxon>Bacillariophyta</taxon>
        <taxon>Bacillariophyceae</taxon>
        <taxon>Bacillariophycidae</taxon>
        <taxon>Bacillariales</taxon>
        <taxon>Bacillariaceae</taxon>
        <taxon>Cylindrotheca</taxon>
    </lineage>
</organism>
<gene>
    <name evidence="3" type="ORF">CYCCA115_LOCUS17582</name>
</gene>
<dbReference type="PANTHER" id="PTHR46732:SF8">
    <property type="entry name" value="ATP-DEPENDENT PROTEASE LA (LON) DOMAIN PROTEIN"/>
    <property type="match status" value="1"/>
</dbReference>
<feature type="signal peptide" evidence="2">
    <location>
        <begin position="1"/>
        <end position="22"/>
    </location>
</feature>
<name>A0AAD2G1P4_9STRA</name>
<dbReference type="SUPFAM" id="SSF88697">
    <property type="entry name" value="PUA domain-like"/>
    <property type="match status" value="1"/>
</dbReference>
<reference evidence="3" key="1">
    <citation type="submission" date="2023-08" db="EMBL/GenBank/DDBJ databases">
        <authorList>
            <person name="Audoor S."/>
            <person name="Bilcke G."/>
        </authorList>
    </citation>
    <scope>NUCLEOTIDE SEQUENCE</scope>
</reference>
<evidence type="ECO:0000256" key="1">
    <source>
        <dbReference type="SAM" id="MobiDB-lite"/>
    </source>
</evidence>
<comment type="caution">
    <text evidence="3">The sequence shown here is derived from an EMBL/GenBank/DDBJ whole genome shotgun (WGS) entry which is preliminary data.</text>
</comment>
<evidence type="ECO:0000313" key="3">
    <source>
        <dbReference type="EMBL" id="CAJ1959159.1"/>
    </source>
</evidence>
<dbReference type="Gene3D" id="2.30.130.40">
    <property type="entry name" value="LON domain-like"/>
    <property type="match status" value="1"/>
</dbReference>